<keyword evidence="1" id="KW-0862">Zinc</keyword>
<dbReference type="InterPro" id="IPR055826">
    <property type="entry name" value="DUF7402"/>
</dbReference>
<dbReference type="Gene3D" id="2.60.120.260">
    <property type="entry name" value="Galactose-binding domain-like"/>
    <property type="match status" value="1"/>
</dbReference>
<dbReference type="InterPro" id="IPR024078">
    <property type="entry name" value="LmbE-like_dom_sf"/>
</dbReference>
<evidence type="ECO:0000256" key="2">
    <source>
        <dbReference type="SAM" id="SignalP"/>
    </source>
</evidence>
<dbReference type="Pfam" id="PF24135">
    <property type="entry name" value="DUF7402"/>
    <property type="match status" value="1"/>
</dbReference>
<dbReference type="PANTHER" id="PTHR12993">
    <property type="entry name" value="N-ACETYLGLUCOSAMINYL-PHOSPHATIDYLINOSITOL DE-N-ACETYLASE-RELATED"/>
    <property type="match status" value="1"/>
</dbReference>
<dbReference type="Gene3D" id="3.40.50.10320">
    <property type="entry name" value="LmbE-like"/>
    <property type="match status" value="1"/>
</dbReference>
<accession>A0A919N4T1</accession>
<feature type="chain" id="PRO_5037068671" description="DUF7402 domain-containing protein" evidence="2">
    <location>
        <begin position="25"/>
        <end position="423"/>
    </location>
</feature>
<dbReference type="SUPFAM" id="SSF102588">
    <property type="entry name" value="LmbE-like"/>
    <property type="match status" value="1"/>
</dbReference>
<keyword evidence="2" id="KW-0732">Signal</keyword>
<dbReference type="Pfam" id="PF02585">
    <property type="entry name" value="PIG-L"/>
    <property type="match status" value="1"/>
</dbReference>
<dbReference type="EMBL" id="BOMW01000019">
    <property type="protein sequence ID" value="GIF04380.1"/>
    <property type="molecule type" value="Genomic_DNA"/>
</dbReference>
<sequence>MRWTRAVVSVVALVTTTMATPATAGTEACEAAMTVVAHEDDDLLFVNPEISEDILAGRCVTTVYITSGDAARGKAYWRGRELGEMAVYARMAARPARWIEDTQTIRGYDVHRATLADAPVRLLFLRLPDRVGGWPDQTLQMLWLDPAARVRTLGSEQAYTRSSLLGVLVAMLDAYRPRVIRTLDFHNAYGDGDHDDHHTTAYFTWAAQQRYHVPHRTIGHLGYPVARRPANLTAAQYDLKLHYFLTYAPHDPVVCQSMDWCGRGNYGAYARRDVAVPAPAGPGRNVAAQARVTASSGNGATVQVPAKAVDGRLGADLIGEWATAGEREGAWLRLVWPAPQRIGAVVLHDRPNPSDRITGGLLRFSDGSTIPVGPLPDDGKPLIVRFAPKTVTSLRFVVTKVSAGTRNTGLAEIRTITAGPPAT</sequence>
<gene>
    <name evidence="4" type="ORF">Asi03nite_19180</name>
</gene>
<dbReference type="RefSeq" id="WP_203678184.1">
    <property type="nucleotide sequence ID" value="NZ_BOMW01000019.1"/>
</dbReference>
<name>A0A919N4T1_9ACTN</name>
<dbReference type="AlphaFoldDB" id="A0A919N4T1"/>
<feature type="signal peptide" evidence="2">
    <location>
        <begin position="1"/>
        <end position="24"/>
    </location>
</feature>
<organism evidence="4 5">
    <name type="scientific">Actinoplanes siamensis</name>
    <dbReference type="NCBI Taxonomy" id="1223317"/>
    <lineage>
        <taxon>Bacteria</taxon>
        <taxon>Bacillati</taxon>
        <taxon>Actinomycetota</taxon>
        <taxon>Actinomycetes</taxon>
        <taxon>Micromonosporales</taxon>
        <taxon>Micromonosporaceae</taxon>
        <taxon>Actinoplanes</taxon>
    </lineage>
</organism>
<dbReference type="GO" id="GO:0016811">
    <property type="term" value="F:hydrolase activity, acting on carbon-nitrogen (but not peptide) bonds, in linear amides"/>
    <property type="evidence" value="ECO:0007669"/>
    <property type="project" value="TreeGrafter"/>
</dbReference>
<dbReference type="SUPFAM" id="SSF49785">
    <property type="entry name" value="Galactose-binding domain-like"/>
    <property type="match status" value="1"/>
</dbReference>
<dbReference type="PANTHER" id="PTHR12993:SF11">
    <property type="entry name" value="N-ACETYLGLUCOSAMINYL-PHOSPHATIDYLINOSITOL DE-N-ACETYLASE"/>
    <property type="match status" value="1"/>
</dbReference>
<evidence type="ECO:0000313" key="5">
    <source>
        <dbReference type="Proteomes" id="UP000629619"/>
    </source>
</evidence>
<dbReference type="InterPro" id="IPR008979">
    <property type="entry name" value="Galactose-bd-like_sf"/>
</dbReference>
<dbReference type="GO" id="GO:0016137">
    <property type="term" value="P:glycoside metabolic process"/>
    <property type="evidence" value="ECO:0007669"/>
    <property type="project" value="UniProtKB-ARBA"/>
</dbReference>
<dbReference type="Proteomes" id="UP000629619">
    <property type="component" value="Unassembled WGS sequence"/>
</dbReference>
<proteinExistence type="predicted"/>
<protein>
    <recommendedName>
        <fullName evidence="3">DUF7402 domain-containing protein</fullName>
    </recommendedName>
</protein>
<evidence type="ECO:0000256" key="1">
    <source>
        <dbReference type="ARBA" id="ARBA00022833"/>
    </source>
</evidence>
<evidence type="ECO:0000313" key="4">
    <source>
        <dbReference type="EMBL" id="GIF04380.1"/>
    </source>
</evidence>
<keyword evidence="5" id="KW-1185">Reference proteome</keyword>
<reference evidence="4" key="1">
    <citation type="submission" date="2021-01" db="EMBL/GenBank/DDBJ databases">
        <title>Whole genome shotgun sequence of Actinoplanes siamensis NBRC 109076.</title>
        <authorList>
            <person name="Komaki H."/>
            <person name="Tamura T."/>
        </authorList>
    </citation>
    <scope>NUCLEOTIDE SEQUENCE</scope>
    <source>
        <strain evidence="4">NBRC 109076</strain>
    </source>
</reference>
<evidence type="ECO:0000259" key="3">
    <source>
        <dbReference type="Pfam" id="PF24135"/>
    </source>
</evidence>
<feature type="domain" description="DUF7402" evidence="3">
    <location>
        <begin position="285"/>
        <end position="414"/>
    </location>
</feature>
<comment type="caution">
    <text evidence="4">The sequence shown here is derived from an EMBL/GenBank/DDBJ whole genome shotgun (WGS) entry which is preliminary data.</text>
</comment>
<dbReference type="InterPro" id="IPR003737">
    <property type="entry name" value="GlcNAc_PI_deacetylase-related"/>
</dbReference>